<dbReference type="KEGG" id="ncs:NCAS_0B03170"/>
<name>G0VBS5_NAUCA</name>
<dbReference type="HOGENOM" id="CLU_834429_0_0_1"/>
<dbReference type="AlphaFoldDB" id="G0VBS5"/>
<protein>
    <submittedName>
        <fullName evidence="1">Uncharacterized protein</fullName>
    </submittedName>
</protein>
<dbReference type="InParanoid" id="G0VBS5"/>
<evidence type="ECO:0000313" key="1">
    <source>
        <dbReference type="EMBL" id="CCC68401.1"/>
    </source>
</evidence>
<dbReference type="EMBL" id="HE576753">
    <property type="protein sequence ID" value="CCC68401.1"/>
    <property type="molecule type" value="Genomic_DNA"/>
</dbReference>
<organism evidence="1 2">
    <name type="scientific">Naumovozyma castellii</name>
    <name type="common">Yeast</name>
    <name type="synonym">Saccharomyces castellii</name>
    <dbReference type="NCBI Taxonomy" id="27288"/>
    <lineage>
        <taxon>Eukaryota</taxon>
        <taxon>Fungi</taxon>
        <taxon>Dikarya</taxon>
        <taxon>Ascomycota</taxon>
        <taxon>Saccharomycotina</taxon>
        <taxon>Saccharomycetes</taxon>
        <taxon>Saccharomycetales</taxon>
        <taxon>Saccharomycetaceae</taxon>
        <taxon>Naumovozyma</taxon>
    </lineage>
</organism>
<reference evidence="1 2" key="1">
    <citation type="journal article" date="2011" name="Proc. Natl. Acad. Sci. U.S.A.">
        <title>Evolutionary erosion of yeast sex chromosomes by mating-type switching accidents.</title>
        <authorList>
            <person name="Gordon J.L."/>
            <person name="Armisen D."/>
            <person name="Proux-Wera E."/>
            <person name="Oheigeartaigh S.S."/>
            <person name="Byrne K.P."/>
            <person name="Wolfe K.H."/>
        </authorList>
    </citation>
    <scope>NUCLEOTIDE SEQUENCE [LARGE SCALE GENOMIC DNA]</scope>
    <source>
        <strain evidence="2">ATCC 76901 / BCRC 22586 / CBS 4309 / NBRC 1992 / NRRL Y-12630</strain>
    </source>
</reference>
<reference key="2">
    <citation type="submission" date="2011-08" db="EMBL/GenBank/DDBJ databases">
        <title>Genome sequence of Naumovozyma castellii.</title>
        <authorList>
            <person name="Gordon J.L."/>
            <person name="Armisen D."/>
            <person name="Proux-Wera E."/>
            <person name="OhEigeartaigh S.S."/>
            <person name="Byrne K.P."/>
            <person name="Wolfe K.H."/>
        </authorList>
    </citation>
    <scope>NUCLEOTIDE SEQUENCE</scope>
    <source>
        <strain>Type strain:CBS 4309</strain>
    </source>
</reference>
<dbReference type="Proteomes" id="UP000001640">
    <property type="component" value="Chromosome 2"/>
</dbReference>
<keyword evidence="2" id="KW-1185">Reference proteome</keyword>
<accession>G0VBS5</accession>
<evidence type="ECO:0000313" key="2">
    <source>
        <dbReference type="Proteomes" id="UP000001640"/>
    </source>
</evidence>
<gene>
    <name evidence="1" type="primary">NCAS0B03170</name>
    <name evidence="1" type="ordered locus">NCAS_0B03170</name>
</gene>
<proteinExistence type="predicted"/>
<dbReference type="RefSeq" id="XP_003674775.1">
    <property type="nucleotide sequence ID" value="XM_003674727.1"/>
</dbReference>
<sequence>MLYFQEPTTTCLKRFGQILFGVEGRTYISRALKSAGDPSLQVHGDNLILSQKFLGPRKEGDHVKACLVITAKDILVFVEGKSDLKFVIEDSLQNMHDVLSFIYLWQTTMKLKKGLFIENLAKHKWCFSKHYGKEDVTRFYRSHSRFCSINDMLEVKGMLTETERFTLNVDSCSILEIADVTENRFTRNNGFVEVVDDLLAKGVGLILTFHEPILKKIFKLFSSQVSASLLFRRVLFVLLLLHEALFSDEWFRTLKTLSVSESCNLLHTYASSRPTKWNCSWVMLYLMSCSVLNISPQGISSNAMFTEILSNVSRRFIQVKVVSPCWYVHFETT</sequence>
<dbReference type="GeneID" id="96901961"/>